<evidence type="ECO:0000256" key="1">
    <source>
        <dbReference type="SAM" id="Phobius"/>
    </source>
</evidence>
<keyword evidence="1" id="KW-0812">Transmembrane</keyword>
<feature type="transmembrane region" description="Helical" evidence="1">
    <location>
        <begin position="6"/>
        <end position="23"/>
    </location>
</feature>
<reference evidence="2" key="2">
    <citation type="journal article" date="2023" name="IMA Fungus">
        <title>Comparative genomic study of the Penicillium genus elucidates a diverse pangenome and 15 lateral gene transfer events.</title>
        <authorList>
            <person name="Petersen C."/>
            <person name="Sorensen T."/>
            <person name="Nielsen M.R."/>
            <person name="Sondergaard T.E."/>
            <person name="Sorensen J.L."/>
            <person name="Fitzpatrick D.A."/>
            <person name="Frisvad J.C."/>
            <person name="Nielsen K.L."/>
        </authorList>
    </citation>
    <scope>NUCLEOTIDE SEQUENCE</scope>
    <source>
        <strain evidence="2">IBT 21472</strain>
    </source>
</reference>
<protein>
    <submittedName>
        <fullName evidence="2">Uncharacterized protein</fullName>
    </submittedName>
</protein>
<gene>
    <name evidence="2" type="ORF">N7476_006860</name>
</gene>
<dbReference type="EMBL" id="JAPZBO010000007">
    <property type="protein sequence ID" value="KAJ5311000.1"/>
    <property type="molecule type" value="Genomic_DNA"/>
</dbReference>
<keyword evidence="3" id="KW-1185">Reference proteome</keyword>
<dbReference type="OrthoDB" id="4353534at2759"/>
<evidence type="ECO:0000313" key="3">
    <source>
        <dbReference type="Proteomes" id="UP001147746"/>
    </source>
</evidence>
<reference evidence="2" key="1">
    <citation type="submission" date="2022-12" db="EMBL/GenBank/DDBJ databases">
        <authorList>
            <person name="Petersen C."/>
        </authorList>
    </citation>
    <scope>NUCLEOTIDE SEQUENCE</scope>
    <source>
        <strain evidence="2">IBT 21472</strain>
    </source>
</reference>
<feature type="transmembrane region" description="Helical" evidence="1">
    <location>
        <begin position="35"/>
        <end position="56"/>
    </location>
</feature>
<feature type="transmembrane region" description="Helical" evidence="1">
    <location>
        <begin position="91"/>
        <end position="113"/>
    </location>
</feature>
<feature type="transmembrane region" description="Helical" evidence="1">
    <location>
        <begin position="125"/>
        <end position="150"/>
    </location>
</feature>
<name>A0A9W9PTJ8_9EURO</name>
<dbReference type="Proteomes" id="UP001147746">
    <property type="component" value="Unassembled WGS sequence"/>
</dbReference>
<proteinExistence type="predicted"/>
<keyword evidence="1" id="KW-0472">Membrane</keyword>
<comment type="caution">
    <text evidence="2">The sequence shown here is derived from an EMBL/GenBank/DDBJ whole genome shotgun (WGS) entry which is preliminary data.</text>
</comment>
<evidence type="ECO:0000313" key="2">
    <source>
        <dbReference type="EMBL" id="KAJ5311000.1"/>
    </source>
</evidence>
<feature type="transmembrane region" description="Helical" evidence="1">
    <location>
        <begin position="62"/>
        <end position="79"/>
    </location>
</feature>
<sequence length="165" mass="17204">MSRPNAGALAVSLFLTTAAIAYARTGTIQQSLESLPTNTSLVIAIFSFLGGALESIRSKSPAAILLGHVFSAVYIVSFARLRAGESSGAEIGLLGSFALAGIPILTDAGWNLVPRELGYVGGYGVAVFANAYGGVGLAVTLLFSLVLLAFKDEIRQIQNRVDEQI</sequence>
<organism evidence="2 3">
    <name type="scientific">Penicillium atrosanguineum</name>
    <dbReference type="NCBI Taxonomy" id="1132637"/>
    <lineage>
        <taxon>Eukaryota</taxon>
        <taxon>Fungi</taxon>
        <taxon>Dikarya</taxon>
        <taxon>Ascomycota</taxon>
        <taxon>Pezizomycotina</taxon>
        <taxon>Eurotiomycetes</taxon>
        <taxon>Eurotiomycetidae</taxon>
        <taxon>Eurotiales</taxon>
        <taxon>Aspergillaceae</taxon>
        <taxon>Penicillium</taxon>
    </lineage>
</organism>
<dbReference type="AlphaFoldDB" id="A0A9W9PTJ8"/>
<accession>A0A9W9PTJ8</accession>
<keyword evidence="1" id="KW-1133">Transmembrane helix</keyword>